<evidence type="ECO:0000256" key="2">
    <source>
        <dbReference type="ARBA" id="ARBA00022692"/>
    </source>
</evidence>
<feature type="region of interest" description="Disordered" evidence="4">
    <location>
        <begin position="38"/>
        <end position="90"/>
    </location>
</feature>
<feature type="domain" description="Polypeptide-transport-associated ShlB-type" evidence="7">
    <location>
        <begin position="97"/>
        <end position="172"/>
    </location>
</feature>
<feature type="compositionally biased region" description="Pro residues" evidence="4">
    <location>
        <begin position="45"/>
        <end position="74"/>
    </location>
</feature>
<dbReference type="Gene3D" id="3.10.20.310">
    <property type="entry name" value="membrane protein fhac"/>
    <property type="match status" value="1"/>
</dbReference>
<dbReference type="Proteomes" id="UP000623440">
    <property type="component" value="Unassembled WGS sequence"/>
</dbReference>
<dbReference type="Gene3D" id="2.40.160.50">
    <property type="entry name" value="membrane protein fhac: a member of the omp85/tpsb transporter family"/>
    <property type="match status" value="1"/>
</dbReference>
<comment type="caution">
    <text evidence="8">The sequence shown here is derived from an EMBL/GenBank/DDBJ whole genome shotgun (WGS) entry which is preliminary data.</text>
</comment>
<dbReference type="InterPro" id="IPR005565">
    <property type="entry name" value="Hemolysn_activator_HlyB_C"/>
</dbReference>
<accession>A0ABR8E265</accession>
<keyword evidence="1" id="KW-0472">Membrane</keyword>
<evidence type="ECO:0000256" key="3">
    <source>
        <dbReference type="ARBA" id="ARBA00023237"/>
    </source>
</evidence>
<name>A0ABR8E265_9NOSO</name>
<reference evidence="8 9" key="1">
    <citation type="journal article" date="2020" name="ISME J.">
        <title>Comparative genomics reveals insights into cyanobacterial evolution and habitat adaptation.</title>
        <authorList>
            <person name="Chen M.Y."/>
            <person name="Teng W.K."/>
            <person name="Zhao L."/>
            <person name="Hu C.X."/>
            <person name="Zhou Y.K."/>
            <person name="Han B.P."/>
            <person name="Song L.R."/>
            <person name="Shu W.S."/>
        </authorList>
    </citation>
    <scope>NUCLEOTIDE SEQUENCE [LARGE SCALE GENOMIC DNA]</scope>
    <source>
        <strain evidence="8 9">FACHB-838</strain>
    </source>
</reference>
<evidence type="ECO:0000259" key="7">
    <source>
        <dbReference type="Pfam" id="PF08479"/>
    </source>
</evidence>
<evidence type="ECO:0000256" key="5">
    <source>
        <dbReference type="SAM" id="SignalP"/>
    </source>
</evidence>
<organism evidence="8 9">
    <name type="scientific">Nostoc flagelliforme FACHB-838</name>
    <dbReference type="NCBI Taxonomy" id="2692904"/>
    <lineage>
        <taxon>Bacteria</taxon>
        <taxon>Bacillati</taxon>
        <taxon>Cyanobacteriota</taxon>
        <taxon>Cyanophyceae</taxon>
        <taxon>Nostocales</taxon>
        <taxon>Nostocaceae</taxon>
        <taxon>Nostoc</taxon>
    </lineage>
</organism>
<dbReference type="Pfam" id="PF08479">
    <property type="entry name" value="POTRA_2"/>
    <property type="match status" value="1"/>
</dbReference>
<dbReference type="PANTHER" id="PTHR34597:SF3">
    <property type="entry name" value="OUTER MEMBRANE TRANSPORTER CDIB"/>
    <property type="match status" value="1"/>
</dbReference>
<evidence type="ECO:0000256" key="4">
    <source>
        <dbReference type="SAM" id="MobiDB-lite"/>
    </source>
</evidence>
<keyword evidence="1" id="KW-1134">Transmembrane beta strand</keyword>
<dbReference type="InterPro" id="IPR051544">
    <property type="entry name" value="TPS_OM_transporter"/>
</dbReference>
<gene>
    <name evidence="8" type="ORF">H6G97_41380</name>
</gene>
<proteinExistence type="predicted"/>
<keyword evidence="9" id="KW-1185">Reference proteome</keyword>
<evidence type="ECO:0000259" key="6">
    <source>
        <dbReference type="Pfam" id="PF03865"/>
    </source>
</evidence>
<feature type="compositionally biased region" description="Low complexity" evidence="4">
    <location>
        <begin position="75"/>
        <end position="90"/>
    </location>
</feature>
<dbReference type="InterPro" id="IPR013686">
    <property type="entry name" value="Polypept-transport_assoc_ShlB"/>
</dbReference>
<evidence type="ECO:0000313" key="9">
    <source>
        <dbReference type="Proteomes" id="UP000623440"/>
    </source>
</evidence>
<keyword evidence="3" id="KW-0998">Cell outer membrane</keyword>
<keyword evidence="2" id="KW-0812">Transmembrane</keyword>
<dbReference type="Pfam" id="PF03865">
    <property type="entry name" value="ShlB"/>
    <property type="match status" value="1"/>
</dbReference>
<feature type="chain" id="PRO_5045243163" evidence="5">
    <location>
        <begin position="29"/>
        <end position="596"/>
    </location>
</feature>
<keyword evidence="5" id="KW-0732">Signal</keyword>
<protein>
    <submittedName>
        <fullName evidence="8">ShlB/FhaC/HecB family hemolysin secretion/activation protein</fullName>
    </submittedName>
</protein>
<dbReference type="PANTHER" id="PTHR34597">
    <property type="entry name" value="SLR1661 PROTEIN"/>
    <property type="match status" value="1"/>
</dbReference>
<dbReference type="EMBL" id="JACJSI010000285">
    <property type="protein sequence ID" value="MBD2535503.1"/>
    <property type="molecule type" value="Genomic_DNA"/>
</dbReference>
<evidence type="ECO:0000256" key="1">
    <source>
        <dbReference type="ARBA" id="ARBA00022452"/>
    </source>
</evidence>
<dbReference type="RefSeq" id="WP_190946325.1">
    <property type="nucleotide sequence ID" value="NZ_JACJSI010000285.1"/>
</dbReference>
<feature type="signal peptide" evidence="5">
    <location>
        <begin position="1"/>
        <end position="28"/>
    </location>
</feature>
<evidence type="ECO:0000313" key="8">
    <source>
        <dbReference type="EMBL" id="MBD2535503.1"/>
    </source>
</evidence>
<feature type="domain" description="Haemolysin activator HlyB C-terminal" evidence="6">
    <location>
        <begin position="238"/>
        <end position="555"/>
    </location>
</feature>
<sequence length="596" mass="65368">MVVKVTQLFAASCLLILLSSLTTTPSRAQPVEGVQLLQNNSPSLPQLPPPQDVQPPSPRTPPTPSSPSQLPPPSELLQPSQPLPTPNETLPETSQIFSVKQFEVIGSTVFSPKKFNQILAEFINKPITFAQLSETRSKITELYIQEGYVTSGAYIPEQTLTDGVVQIQIIEGKLEDIQITGTKRLNPNYIRSRIALGASTPLNQKRLLESLQLLQLNPLIENLSAELSAGSRPGSNLLAIKVTEADTFNVETVFDNGRSPSVGSFRRQLQVNEANLLGFGDSISLTYSNTDGSNTVDASYSLPLNPRNGTLTFSYGNSSANVIERSFDILDIESASQYYDLTFRQPIVQTPNQEFALGITASRRESDISSSLFEQQNVPLSGLSPGADEQGRTRISALRFLQEWTTRNSQEVIAARSQFSLGTGAFNATINNTEPDSRFFAWRGQAQWVRLLAPDTLLFIRGDIQLASTRLLASEQFGLGGINSVRGYRQDLLLADNGALASVELRLPILRIPQWDGVMQVTPFVDVGTAWNNSSNIDENNTDSNVLASVGLGLRWLQGNNFTAGIEWGIPLISVDTQGNTLQENGLYFFVRYNPF</sequence>